<comment type="caution">
    <text evidence="1">The sequence shown here is derived from an EMBL/GenBank/DDBJ whole genome shotgun (WGS) entry which is preliminary data.</text>
</comment>
<evidence type="ECO:0000313" key="1">
    <source>
        <dbReference type="EMBL" id="KAJ9576090.1"/>
    </source>
</evidence>
<gene>
    <name evidence="1" type="ORF">L9F63_007055</name>
</gene>
<sequence>FYLQPFASNKQLKLGPFERSTLYFVFATLLRGNKASRWTTIIVRLQYHYQHLRTPT</sequence>
<keyword evidence="2" id="KW-1185">Reference proteome</keyword>
<accession>A0AAD7Z965</accession>
<proteinExistence type="predicted"/>
<reference evidence="1" key="2">
    <citation type="submission" date="2023-05" db="EMBL/GenBank/DDBJ databases">
        <authorList>
            <person name="Fouks B."/>
        </authorList>
    </citation>
    <scope>NUCLEOTIDE SEQUENCE</scope>
    <source>
        <strain evidence="1">Stay&amp;Tobe</strain>
        <tissue evidence="1">Testes</tissue>
    </source>
</reference>
<evidence type="ECO:0000313" key="2">
    <source>
        <dbReference type="Proteomes" id="UP001233999"/>
    </source>
</evidence>
<protein>
    <submittedName>
        <fullName evidence="1">Uncharacterized protein</fullName>
    </submittedName>
</protein>
<reference evidence="1" key="1">
    <citation type="journal article" date="2023" name="IScience">
        <title>Live-bearing cockroach genome reveals convergent evolutionary mechanisms linked to viviparity in insects and beyond.</title>
        <authorList>
            <person name="Fouks B."/>
            <person name="Harrison M.C."/>
            <person name="Mikhailova A.A."/>
            <person name="Marchal E."/>
            <person name="English S."/>
            <person name="Carruthers M."/>
            <person name="Jennings E.C."/>
            <person name="Chiamaka E.L."/>
            <person name="Frigard R.A."/>
            <person name="Pippel M."/>
            <person name="Attardo G.M."/>
            <person name="Benoit J.B."/>
            <person name="Bornberg-Bauer E."/>
            <person name="Tobe S.S."/>
        </authorList>
    </citation>
    <scope>NUCLEOTIDE SEQUENCE</scope>
    <source>
        <strain evidence="1">Stay&amp;Tobe</strain>
    </source>
</reference>
<organism evidence="1 2">
    <name type="scientific">Diploptera punctata</name>
    <name type="common">Pacific beetle cockroach</name>
    <dbReference type="NCBI Taxonomy" id="6984"/>
    <lineage>
        <taxon>Eukaryota</taxon>
        <taxon>Metazoa</taxon>
        <taxon>Ecdysozoa</taxon>
        <taxon>Arthropoda</taxon>
        <taxon>Hexapoda</taxon>
        <taxon>Insecta</taxon>
        <taxon>Pterygota</taxon>
        <taxon>Neoptera</taxon>
        <taxon>Polyneoptera</taxon>
        <taxon>Dictyoptera</taxon>
        <taxon>Blattodea</taxon>
        <taxon>Blaberoidea</taxon>
        <taxon>Blaberidae</taxon>
        <taxon>Diplopterinae</taxon>
        <taxon>Diploptera</taxon>
    </lineage>
</organism>
<dbReference type="AlphaFoldDB" id="A0AAD7Z965"/>
<dbReference type="Proteomes" id="UP001233999">
    <property type="component" value="Unassembled WGS sequence"/>
</dbReference>
<name>A0AAD7Z965_DIPPU</name>
<dbReference type="EMBL" id="JASPKZ010009809">
    <property type="protein sequence ID" value="KAJ9576090.1"/>
    <property type="molecule type" value="Genomic_DNA"/>
</dbReference>
<feature type="non-terminal residue" evidence="1">
    <location>
        <position position="1"/>
    </location>
</feature>
<feature type="non-terminal residue" evidence="1">
    <location>
        <position position="56"/>
    </location>
</feature>